<feature type="domain" description="AMP-dependent synthetase/ligase" evidence="1">
    <location>
        <begin position="21"/>
        <end position="405"/>
    </location>
</feature>
<organism evidence="2 3">
    <name type="scientific">Allokutzneria oryzae</name>
    <dbReference type="NCBI Taxonomy" id="1378989"/>
    <lineage>
        <taxon>Bacteria</taxon>
        <taxon>Bacillati</taxon>
        <taxon>Actinomycetota</taxon>
        <taxon>Actinomycetes</taxon>
        <taxon>Pseudonocardiales</taxon>
        <taxon>Pseudonocardiaceae</taxon>
        <taxon>Allokutzneria</taxon>
    </lineage>
</organism>
<dbReference type="RefSeq" id="WP_377858018.1">
    <property type="nucleotide sequence ID" value="NZ_JBHLZU010000023.1"/>
</dbReference>
<sequence length="550" mass="59137">MGTEDPLAGTGVRAEDFLGAFEDVVRNRPETPALWWPARGGAYAMMSYAELAELCEKYTKALWNAGLRKGMRACVLVPPGPELGAVFFALSRIGVVPVLIDPGIAKTALRSCIAESAPEVFIGVPLAHAARVVLGWGRSSVRIAITLGRRWFWGGPTLKGLLARGSEEPPRAAVEPDALAGIAFTSGSTGPPKGVEFRFRHLSAQIRLAGKVFPIPSGMVGMSTFPPFSLAGPALGLSMVVPDMDPVHPAEADPATLVTEIDRFQVAGMFGSPALLDRLSRYCAEHGIVLDSLHTVTSAGASLDPRIAERMRACLPPGAHLYSGYGATECLPVSVIESRDLLGEPRNASENGAGTCVGVPLAENLVRIIRVDDGPIPEWSDDLLVPQGEIGEITVAGPSVSEAYYGRPEATALHKIRDGHRVVHRVGDLGWIDEDGRLWFCGRKSQRVRTARGDLNTEQIEPIANTVVGVRRSALVGVGPAGAQKPVICVETERGVRQADRDRIVEEVLELVGDRGVRNVLFHSKFPVDVRHNAKIGRERLARWATRCVR</sequence>
<evidence type="ECO:0000313" key="3">
    <source>
        <dbReference type="Proteomes" id="UP001589693"/>
    </source>
</evidence>
<dbReference type="InterPro" id="IPR020845">
    <property type="entry name" value="AMP-binding_CS"/>
</dbReference>
<dbReference type="Pfam" id="PF00501">
    <property type="entry name" value="AMP-binding"/>
    <property type="match status" value="1"/>
</dbReference>
<dbReference type="Gene3D" id="3.40.50.12780">
    <property type="entry name" value="N-terminal domain of ligase-like"/>
    <property type="match status" value="1"/>
</dbReference>
<dbReference type="PANTHER" id="PTHR43767">
    <property type="entry name" value="LONG-CHAIN-FATTY-ACID--COA LIGASE"/>
    <property type="match status" value="1"/>
</dbReference>
<accession>A0ABV6A365</accession>
<dbReference type="InterPro" id="IPR000873">
    <property type="entry name" value="AMP-dep_synth/lig_dom"/>
</dbReference>
<dbReference type="GO" id="GO:0016874">
    <property type="term" value="F:ligase activity"/>
    <property type="evidence" value="ECO:0007669"/>
    <property type="project" value="UniProtKB-KW"/>
</dbReference>
<evidence type="ECO:0000259" key="1">
    <source>
        <dbReference type="Pfam" id="PF00501"/>
    </source>
</evidence>
<dbReference type="PANTHER" id="PTHR43767:SF1">
    <property type="entry name" value="NONRIBOSOMAL PEPTIDE SYNTHASE PES1 (EUROFUNG)-RELATED"/>
    <property type="match status" value="1"/>
</dbReference>
<dbReference type="Proteomes" id="UP001589693">
    <property type="component" value="Unassembled WGS sequence"/>
</dbReference>
<dbReference type="PROSITE" id="PS00455">
    <property type="entry name" value="AMP_BINDING"/>
    <property type="match status" value="1"/>
</dbReference>
<dbReference type="NCBIfam" id="NF006754">
    <property type="entry name" value="PRK09274.1"/>
    <property type="match status" value="1"/>
</dbReference>
<name>A0ABV6A365_9PSEU</name>
<gene>
    <name evidence="2" type="ORF">ACFFQA_26940</name>
</gene>
<reference evidence="2 3" key="1">
    <citation type="submission" date="2024-09" db="EMBL/GenBank/DDBJ databases">
        <authorList>
            <person name="Sun Q."/>
            <person name="Mori K."/>
        </authorList>
    </citation>
    <scope>NUCLEOTIDE SEQUENCE [LARGE SCALE GENOMIC DNA]</scope>
    <source>
        <strain evidence="2 3">TBRC 7907</strain>
    </source>
</reference>
<dbReference type="SUPFAM" id="SSF56801">
    <property type="entry name" value="Acetyl-CoA synthetase-like"/>
    <property type="match status" value="1"/>
</dbReference>
<evidence type="ECO:0000313" key="2">
    <source>
        <dbReference type="EMBL" id="MFB9907586.1"/>
    </source>
</evidence>
<keyword evidence="2" id="KW-0436">Ligase</keyword>
<dbReference type="InterPro" id="IPR050237">
    <property type="entry name" value="ATP-dep_AMP-bd_enzyme"/>
</dbReference>
<keyword evidence="3" id="KW-1185">Reference proteome</keyword>
<dbReference type="EMBL" id="JBHLZU010000023">
    <property type="protein sequence ID" value="MFB9907586.1"/>
    <property type="molecule type" value="Genomic_DNA"/>
</dbReference>
<dbReference type="InterPro" id="IPR042099">
    <property type="entry name" value="ANL_N_sf"/>
</dbReference>
<proteinExistence type="predicted"/>
<comment type="caution">
    <text evidence="2">The sequence shown here is derived from an EMBL/GenBank/DDBJ whole genome shotgun (WGS) entry which is preliminary data.</text>
</comment>
<protein>
    <submittedName>
        <fullName evidence="2">Fatty acid CoA ligase family protein</fullName>
    </submittedName>
</protein>